<accession>A0ABW9XEJ9</accession>
<dbReference type="InterPro" id="IPR017026">
    <property type="entry name" value="ImuA"/>
</dbReference>
<organism evidence="3 4">
    <name type="scientific">Novosphingobium ovatum</name>
    <dbReference type="NCBI Taxonomy" id="1908523"/>
    <lineage>
        <taxon>Bacteria</taxon>
        <taxon>Pseudomonadati</taxon>
        <taxon>Pseudomonadota</taxon>
        <taxon>Alphaproteobacteria</taxon>
        <taxon>Sphingomonadales</taxon>
        <taxon>Sphingomonadaceae</taxon>
        <taxon>Novosphingobium</taxon>
    </lineage>
</organism>
<keyword evidence="2" id="KW-1133">Transmembrane helix</keyword>
<evidence type="ECO:0000313" key="4">
    <source>
        <dbReference type="Proteomes" id="UP000753724"/>
    </source>
</evidence>
<dbReference type="SUPFAM" id="SSF52540">
    <property type="entry name" value="P-loop containing nucleoside triphosphate hydrolases"/>
    <property type="match status" value="1"/>
</dbReference>
<evidence type="ECO:0000256" key="1">
    <source>
        <dbReference type="SAM" id="MobiDB-lite"/>
    </source>
</evidence>
<dbReference type="PIRSF" id="PIRSF034285">
    <property type="entry name" value="UCP034285"/>
    <property type="match status" value="1"/>
</dbReference>
<reference evidence="4" key="1">
    <citation type="submission" date="2020-01" db="EMBL/GenBank/DDBJ databases">
        <title>Sphingomonas sp. strain CSW-10.</title>
        <authorList>
            <person name="Chen W.-M."/>
        </authorList>
    </citation>
    <scope>NUCLEOTIDE SEQUENCE [LARGE SCALE GENOMIC DNA]</scope>
    <source>
        <strain evidence="4">FSY-8</strain>
    </source>
</reference>
<comment type="caution">
    <text evidence="3">The sequence shown here is derived from an EMBL/GenBank/DDBJ whole genome shotgun (WGS) entry which is preliminary data.</text>
</comment>
<protein>
    <recommendedName>
        <fullName evidence="5">Protein ImuA</fullName>
    </recommendedName>
</protein>
<keyword evidence="4" id="KW-1185">Reference proteome</keyword>
<keyword evidence="2" id="KW-0812">Transmembrane</keyword>
<proteinExistence type="predicted"/>
<evidence type="ECO:0008006" key="5">
    <source>
        <dbReference type="Google" id="ProtNLM"/>
    </source>
</evidence>
<evidence type="ECO:0000256" key="2">
    <source>
        <dbReference type="SAM" id="Phobius"/>
    </source>
</evidence>
<dbReference type="RefSeq" id="WP_161718624.1">
    <property type="nucleotide sequence ID" value="NZ_JAAAPO010000004.1"/>
</dbReference>
<feature type="region of interest" description="Disordered" evidence="1">
    <location>
        <begin position="232"/>
        <end position="251"/>
    </location>
</feature>
<gene>
    <name evidence="3" type="ORF">GTZ99_10420</name>
</gene>
<dbReference type="Proteomes" id="UP000753724">
    <property type="component" value="Unassembled WGS sequence"/>
</dbReference>
<feature type="transmembrane region" description="Helical" evidence="2">
    <location>
        <begin position="46"/>
        <end position="70"/>
    </location>
</feature>
<dbReference type="InterPro" id="IPR027417">
    <property type="entry name" value="P-loop_NTPase"/>
</dbReference>
<evidence type="ECO:0000313" key="3">
    <source>
        <dbReference type="EMBL" id="NBC36970.1"/>
    </source>
</evidence>
<keyword evidence="2" id="KW-0472">Membrane</keyword>
<name>A0ABW9XEJ9_9SPHN</name>
<sequence length="251" mass="25785">MRIAPSPTPDSPAPWASGVAPLDAALHGGMARGCVHEVYAADAADVAAATGFALGVATGFCAPAGGLLWLRTRRAVRGAGVLQAPGWAEMGGMPGPALVGVVGDDLALLRAAVDGLRCAALSAVVVESWGAMKALDLTASRRLVLAAERSGVPLLLLRSDASPVPSAARTRWQVAAATSAGLEARAPGAPTFDVTLLRQRSGPCGQSWRVEWDRDQRMFREAPLSGAVVSVPADRPAAQPPVPLFPQRHAA</sequence>
<dbReference type="Gene3D" id="3.40.50.300">
    <property type="entry name" value="P-loop containing nucleotide triphosphate hydrolases"/>
    <property type="match status" value="1"/>
</dbReference>
<dbReference type="EMBL" id="JAAAPO010000004">
    <property type="protein sequence ID" value="NBC36970.1"/>
    <property type="molecule type" value="Genomic_DNA"/>
</dbReference>